<organism evidence="2 3">
    <name type="scientific">Flectobacillus roseus</name>
    <dbReference type="NCBI Taxonomy" id="502259"/>
    <lineage>
        <taxon>Bacteria</taxon>
        <taxon>Pseudomonadati</taxon>
        <taxon>Bacteroidota</taxon>
        <taxon>Cytophagia</taxon>
        <taxon>Cytophagales</taxon>
        <taxon>Flectobacillaceae</taxon>
        <taxon>Flectobacillus</taxon>
    </lineage>
</organism>
<dbReference type="RefSeq" id="WP_283345376.1">
    <property type="nucleotide sequence ID" value="NZ_JASHIF010000012.1"/>
</dbReference>
<reference evidence="2 3" key="1">
    <citation type="submission" date="2023-05" db="EMBL/GenBank/DDBJ databases">
        <title>Novel species of genus Flectobacillus isolated from stream in China.</title>
        <authorList>
            <person name="Lu H."/>
        </authorList>
    </citation>
    <scope>NUCLEOTIDE SEQUENCE [LARGE SCALE GENOMIC DNA]</scope>
    <source>
        <strain evidence="2 3">KCTC 42575</strain>
    </source>
</reference>
<accession>A0ABT6YB05</accession>
<evidence type="ECO:0000313" key="2">
    <source>
        <dbReference type="EMBL" id="MDI9860762.1"/>
    </source>
</evidence>
<proteinExistence type="predicted"/>
<protein>
    <submittedName>
        <fullName evidence="2">Uncharacterized protein</fullName>
    </submittedName>
</protein>
<gene>
    <name evidence="2" type="ORF">QM524_16215</name>
</gene>
<name>A0ABT6YB05_9BACT</name>
<evidence type="ECO:0000313" key="3">
    <source>
        <dbReference type="Proteomes" id="UP001236507"/>
    </source>
</evidence>
<dbReference type="Proteomes" id="UP001236507">
    <property type="component" value="Unassembled WGS sequence"/>
</dbReference>
<keyword evidence="3" id="KW-1185">Reference proteome</keyword>
<comment type="caution">
    <text evidence="2">The sequence shown here is derived from an EMBL/GenBank/DDBJ whole genome shotgun (WGS) entry which is preliminary data.</text>
</comment>
<evidence type="ECO:0000256" key="1">
    <source>
        <dbReference type="SAM" id="SignalP"/>
    </source>
</evidence>
<feature type="chain" id="PRO_5046747683" evidence="1">
    <location>
        <begin position="25"/>
        <end position="215"/>
    </location>
</feature>
<sequence length="215" mass="24261">MKQFSLAFAMMGLLVMGISFCAHSQIKARSSRDVLFDVKVNDDSRAVLSWVSSEGHRPARFIVQRSKDNDTFFDIREIPVKENMADERLQFTFTDSKILRYSEYYRIVEYEQDGQFNVYTSIAAKITSPIIVARQNDRNVITVTVENNTNVTALVGTESGLGVPCEQEATTDANSVVLKSLYPLNSGSYVVKLRSPGGERQFKFTVKSDERMISD</sequence>
<feature type="signal peptide" evidence="1">
    <location>
        <begin position="1"/>
        <end position="24"/>
    </location>
</feature>
<keyword evidence="1" id="KW-0732">Signal</keyword>
<dbReference type="EMBL" id="JASHIF010000012">
    <property type="protein sequence ID" value="MDI9860762.1"/>
    <property type="molecule type" value="Genomic_DNA"/>
</dbReference>